<sequence length="205" mass="22829">MDSFYAQAAPWGRPVVDDIPMPPFTTAAGHDRFTRLLQLHVALIDNLGQALSSKMLSNALEPTGPRSMKLTRLELEVAMATFFPAPWTPGALSDALHVFNRSAPNTYGGGKWIWESDPHFIAEPRSPQGWEVERGERGRSSPELTLETDSDLVLLWMTHFTSQRPYPYGWSVKETDVAMLAEAAQATRDIHGSNTSRLHIVKSVE</sequence>
<dbReference type="AlphaFoldDB" id="A0A4S8Q9M6"/>
<protein>
    <submittedName>
        <fullName evidence="1">Uncharacterized protein</fullName>
    </submittedName>
</protein>
<dbReference type="EMBL" id="STGY01000054">
    <property type="protein sequence ID" value="THV40940.1"/>
    <property type="molecule type" value="Genomic_DNA"/>
</dbReference>
<comment type="caution">
    <text evidence="1">The sequence shown here is derived from an EMBL/GenBank/DDBJ whole genome shotgun (WGS) entry which is preliminary data.</text>
</comment>
<evidence type="ECO:0000313" key="1">
    <source>
        <dbReference type="EMBL" id="THV40940.1"/>
    </source>
</evidence>
<organism evidence="1 2">
    <name type="scientific">Glycomyces buryatensis</name>
    <dbReference type="NCBI Taxonomy" id="2570927"/>
    <lineage>
        <taxon>Bacteria</taxon>
        <taxon>Bacillati</taxon>
        <taxon>Actinomycetota</taxon>
        <taxon>Actinomycetes</taxon>
        <taxon>Glycomycetales</taxon>
        <taxon>Glycomycetaceae</taxon>
        <taxon>Glycomyces</taxon>
    </lineage>
</organism>
<reference evidence="1 2" key="2">
    <citation type="submission" date="2019-05" db="EMBL/GenBank/DDBJ databases">
        <title>Glycomyces buryatensis sp. nov.</title>
        <authorList>
            <person name="Nikitina E."/>
        </authorList>
    </citation>
    <scope>NUCLEOTIDE SEQUENCE [LARGE SCALE GENOMIC DNA]</scope>
    <source>
        <strain evidence="1 2">18</strain>
    </source>
</reference>
<gene>
    <name evidence="1" type="ORF">FAB82_13910</name>
</gene>
<reference evidence="2" key="1">
    <citation type="submission" date="2019-04" db="EMBL/GenBank/DDBJ databases">
        <title>Nocardioides xinjiangensis sp. nov.</title>
        <authorList>
            <person name="Liu S."/>
        </authorList>
    </citation>
    <scope>NUCLEOTIDE SEQUENCE [LARGE SCALE GENOMIC DNA]</scope>
    <source>
        <strain evidence="2">18</strain>
    </source>
</reference>
<evidence type="ECO:0000313" key="2">
    <source>
        <dbReference type="Proteomes" id="UP000308760"/>
    </source>
</evidence>
<dbReference type="Proteomes" id="UP000308760">
    <property type="component" value="Unassembled WGS sequence"/>
</dbReference>
<accession>A0A4S8Q9M6</accession>
<dbReference type="OrthoDB" id="5065607at2"/>
<name>A0A4S8Q9M6_9ACTN</name>
<proteinExistence type="predicted"/>
<dbReference type="RefSeq" id="WP_136535136.1">
    <property type="nucleotide sequence ID" value="NZ_STGY01000054.1"/>
</dbReference>
<keyword evidence="2" id="KW-1185">Reference proteome</keyword>